<dbReference type="EC" id="6.5.1.1" evidence="2"/>
<dbReference type="PANTHER" id="PTHR42705">
    <property type="entry name" value="BIFUNCTIONAL NON-HOMOLOGOUS END JOINING PROTEIN LIGD"/>
    <property type="match status" value="1"/>
</dbReference>
<dbReference type="AlphaFoldDB" id="A0A291QRF0"/>
<evidence type="ECO:0000256" key="7">
    <source>
        <dbReference type="ARBA" id="ARBA00022723"/>
    </source>
</evidence>
<dbReference type="Pfam" id="PF21686">
    <property type="entry name" value="LigD_Prim-Pol"/>
    <property type="match status" value="1"/>
</dbReference>
<dbReference type="PANTHER" id="PTHR42705:SF2">
    <property type="entry name" value="BIFUNCTIONAL NON-HOMOLOGOUS END JOINING PROTEIN LIGD"/>
    <property type="match status" value="1"/>
</dbReference>
<keyword evidence="4" id="KW-0808">Transferase</keyword>
<keyword evidence="23" id="KW-1185">Reference proteome</keyword>
<keyword evidence="12" id="KW-0067">ATP-binding</keyword>
<dbReference type="Gene3D" id="3.30.1490.70">
    <property type="match status" value="1"/>
</dbReference>
<dbReference type="GO" id="GO:0004527">
    <property type="term" value="F:exonuclease activity"/>
    <property type="evidence" value="ECO:0007669"/>
    <property type="project" value="UniProtKB-KW"/>
</dbReference>
<evidence type="ECO:0000256" key="9">
    <source>
        <dbReference type="ARBA" id="ARBA00022763"/>
    </source>
</evidence>
<evidence type="ECO:0000256" key="15">
    <source>
        <dbReference type="ARBA" id="ARBA00023172"/>
    </source>
</evidence>
<keyword evidence="13" id="KW-0239">DNA-directed DNA polymerase</keyword>
<dbReference type="GO" id="GO:0046872">
    <property type="term" value="F:metal ion binding"/>
    <property type="evidence" value="ECO:0007669"/>
    <property type="project" value="UniProtKB-KW"/>
</dbReference>
<dbReference type="OrthoDB" id="9802472at2"/>
<comment type="catalytic activity">
    <reaction evidence="20">
        <text>ATP + (deoxyribonucleotide)n-3'-hydroxyl + 5'-phospho-(deoxyribonucleotide)m = (deoxyribonucleotide)n+m + AMP + diphosphate.</text>
        <dbReference type="EC" id="6.5.1.1"/>
    </reaction>
</comment>
<dbReference type="GO" id="GO:0003910">
    <property type="term" value="F:DNA ligase (ATP) activity"/>
    <property type="evidence" value="ECO:0007669"/>
    <property type="project" value="UniProtKB-EC"/>
</dbReference>
<evidence type="ECO:0000259" key="21">
    <source>
        <dbReference type="PROSITE" id="PS50160"/>
    </source>
</evidence>
<evidence type="ECO:0000313" key="22">
    <source>
        <dbReference type="EMBL" id="ATL46462.1"/>
    </source>
</evidence>
<dbReference type="SUPFAM" id="SSF50249">
    <property type="entry name" value="Nucleic acid-binding proteins"/>
    <property type="match status" value="1"/>
</dbReference>
<dbReference type="Pfam" id="PF01068">
    <property type="entry name" value="DNA_ligase_A_M"/>
    <property type="match status" value="1"/>
</dbReference>
<keyword evidence="10" id="KW-0378">Hydrolase</keyword>
<keyword evidence="7" id="KW-0479">Metal-binding</keyword>
<dbReference type="GO" id="GO:0003887">
    <property type="term" value="F:DNA-directed DNA polymerase activity"/>
    <property type="evidence" value="ECO:0007669"/>
    <property type="project" value="UniProtKB-KW"/>
</dbReference>
<evidence type="ECO:0000256" key="2">
    <source>
        <dbReference type="ARBA" id="ARBA00012727"/>
    </source>
</evidence>
<keyword evidence="3 22" id="KW-0436">Ligase</keyword>
<dbReference type="Gene3D" id="3.30.470.30">
    <property type="entry name" value="DNA ligase/mRNA capping enzyme"/>
    <property type="match status" value="1"/>
</dbReference>
<dbReference type="CDD" id="cd04865">
    <property type="entry name" value="LigD_Pol_like_2"/>
    <property type="match status" value="1"/>
</dbReference>
<dbReference type="InterPro" id="IPR014143">
    <property type="entry name" value="NHEJ_ligase_prk"/>
</dbReference>
<evidence type="ECO:0000256" key="18">
    <source>
        <dbReference type="ARBA" id="ARBA00023268"/>
    </source>
</evidence>
<keyword evidence="6" id="KW-0540">Nuclease</keyword>
<reference evidence="22 23" key="1">
    <citation type="submission" date="2017-10" db="EMBL/GenBank/DDBJ databases">
        <title>Paenichitinophaga pekingensis gen. nov., sp. nov., isolated from activated sludge.</title>
        <authorList>
            <person name="Jin D."/>
            <person name="Kong X."/>
            <person name="Deng Y."/>
            <person name="Bai Z."/>
        </authorList>
    </citation>
    <scope>NUCLEOTIDE SEQUENCE [LARGE SCALE GENOMIC DNA]</scope>
    <source>
        <strain evidence="22 23">13</strain>
    </source>
</reference>
<evidence type="ECO:0000313" key="23">
    <source>
        <dbReference type="Proteomes" id="UP000220133"/>
    </source>
</evidence>
<dbReference type="NCBIfam" id="TIGR02776">
    <property type="entry name" value="NHEJ_ligase_prk"/>
    <property type="match status" value="1"/>
</dbReference>
<evidence type="ECO:0000256" key="8">
    <source>
        <dbReference type="ARBA" id="ARBA00022741"/>
    </source>
</evidence>
<keyword evidence="11" id="KW-0269">Exonuclease</keyword>
<keyword evidence="18" id="KW-0511">Multifunctional enzyme</keyword>
<keyword evidence="16" id="KW-0234">DNA repair</keyword>
<evidence type="ECO:0000256" key="6">
    <source>
        <dbReference type="ARBA" id="ARBA00022722"/>
    </source>
</evidence>
<sequence length="644" mass="72975">MKPFYSPMLATLVDKPFDDPGWIFERKWDGYRAIASCHKNICKLYSRNHQSYLPAFDIIAKAVEKIPHNVVLDGELVVLDKNGHDDFQRMQQYKKSKEGKLVFEVFDLLYLDGYETTALTLLERKSLLKDLIADLDDPHVQYTDHSRAKGSEFFNKARKRGWEGMIAKEADSFYSEGLRSKQWLKVKHHKQQEAIIAGYTRPKGSRSKFGALLLGAYNGKKLVFLGHCGGGFDEALLKEIYGMMQAFKTQNNPFDTEFKPNGEPTWLKPKLVCEVKFAGMTEAGQLRQPIFLGLRTDKAAKDVTLEVPRKITPKNAAKKVIKNSRGQTEKEEIMSKNTLNKETINMGSKQVPVTHTEKLYWPKEGITKGDLLQYYESIAPYILPHLKLRPLSLHRFPEGIQKQGFYQKDVDTEHLPPFVKTVPIYADSAKRDIDYVVCNNGATLIYLTNLGCIDMNPWLSRTRNLDQPDFIVFDLDPGKIDFEAVVETAICIKEYLESLNITCYCKTSGSTGIHIFVPTGGKLDYDAGRLFAKYVATQVQAQLPKITSVTRAVSSRTKKVYIDYLQNSRGQTVASAYSVRPKPGATVSMPLDWTDINAQLSIRDFDIHNVPGLLESKGDIWEGVLTEKNNFKKAIQLIGELEAK</sequence>
<dbReference type="GO" id="GO:0006281">
    <property type="term" value="P:DNA repair"/>
    <property type="evidence" value="ECO:0007669"/>
    <property type="project" value="UniProtKB-KW"/>
</dbReference>
<comment type="cofactor">
    <cofactor evidence="1">
        <name>Mn(2+)</name>
        <dbReference type="ChEBI" id="CHEBI:29035"/>
    </cofactor>
</comment>
<dbReference type="NCBIfam" id="TIGR02778">
    <property type="entry name" value="ligD_pol"/>
    <property type="match status" value="1"/>
</dbReference>
<gene>
    <name evidence="22" type="primary">ligD</name>
    <name evidence="22" type="ORF">COR50_04325</name>
</gene>
<dbReference type="EMBL" id="CP023777">
    <property type="protein sequence ID" value="ATL46462.1"/>
    <property type="molecule type" value="Genomic_DNA"/>
</dbReference>
<dbReference type="InterPro" id="IPR012310">
    <property type="entry name" value="DNA_ligase_ATP-dep_cent"/>
</dbReference>
<evidence type="ECO:0000256" key="12">
    <source>
        <dbReference type="ARBA" id="ARBA00022840"/>
    </source>
</evidence>
<dbReference type="CDD" id="cd07971">
    <property type="entry name" value="OBF_DNA_ligase_LigD"/>
    <property type="match status" value="1"/>
</dbReference>
<organism evidence="22 23">
    <name type="scientific">Chitinophaga caeni</name>
    <dbReference type="NCBI Taxonomy" id="2029983"/>
    <lineage>
        <taxon>Bacteria</taxon>
        <taxon>Pseudomonadati</taxon>
        <taxon>Bacteroidota</taxon>
        <taxon>Chitinophagia</taxon>
        <taxon>Chitinophagales</taxon>
        <taxon>Chitinophagaceae</taxon>
        <taxon>Chitinophaga</taxon>
    </lineage>
</organism>
<evidence type="ECO:0000256" key="5">
    <source>
        <dbReference type="ARBA" id="ARBA00022695"/>
    </source>
</evidence>
<evidence type="ECO:0000256" key="3">
    <source>
        <dbReference type="ARBA" id="ARBA00022598"/>
    </source>
</evidence>
<name>A0A291QRF0_9BACT</name>
<dbReference type="GO" id="GO:0005524">
    <property type="term" value="F:ATP binding"/>
    <property type="evidence" value="ECO:0007669"/>
    <property type="project" value="UniProtKB-KW"/>
</dbReference>
<dbReference type="InterPro" id="IPR014145">
    <property type="entry name" value="LigD_pol_dom"/>
</dbReference>
<evidence type="ECO:0000256" key="10">
    <source>
        <dbReference type="ARBA" id="ARBA00022801"/>
    </source>
</evidence>
<evidence type="ECO:0000256" key="14">
    <source>
        <dbReference type="ARBA" id="ARBA00023125"/>
    </source>
</evidence>
<evidence type="ECO:0000256" key="16">
    <source>
        <dbReference type="ARBA" id="ARBA00023204"/>
    </source>
</evidence>
<keyword evidence="5" id="KW-0548">Nucleotidyltransferase</keyword>
<dbReference type="Gene3D" id="2.40.50.140">
    <property type="entry name" value="Nucleic acid-binding proteins"/>
    <property type="match status" value="1"/>
</dbReference>
<dbReference type="GO" id="GO:0003677">
    <property type="term" value="F:DNA binding"/>
    <property type="evidence" value="ECO:0007669"/>
    <property type="project" value="UniProtKB-KW"/>
</dbReference>
<dbReference type="InterPro" id="IPR012340">
    <property type="entry name" value="NA-bd_OB-fold"/>
</dbReference>
<evidence type="ECO:0000256" key="13">
    <source>
        <dbReference type="ARBA" id="ARBA00022932"/>
    </source>
</evidence>
<dbReference type="Proteomes" id="UP000220133">
    <property type="component" value="Chromosome"/>
</dbReference>
<dbReference type="KEGG" id="cbae:COR50_04325"/>
<dbReference type="PROSITE" id="PS50160">
    <property type="entry name" value="DNA_LIGASE_A3"/>
    <property type="match status" value="1"/>
</dbReference>
<keyword evidence="17" id="KW-0464">Manganese</keyword>
<keyword evidence="8" id="KW-0547">Nucleotide-binding</keyword>
<evidence type="ECO:0000256" key="20">
    <source>
        <dbReference type="ARBA" id="ARBA00034003"/>
    </source>
</evidence>
<dbReference type="GO" id="GO:0006310">
    <property type="term" value="P:DNA recombination"/>
    <property type="evidence" value="ECO:0007669"/>
    <property type="project" value="UniProtKB-KW"/>
</dbReference>
<keyword evidence="15" id="KW-0233">DNA recombination</keyword>
<dbReference type="NCBIfam" id="TIGR02779">
    <property type="entry name" value="NHEJ_ligase_lig"/>
    <property type="match status" value="1"/>
</dbReference>
<evidence type="ECO:0000256" key="19">
    <source>
        <dbReference type="ARBA" id="ARBA00029943"/>
    </source>
</evidence>
<accession>A0A291QRF0</accession>
<evidence type="ECO:0000256" key="11">
    <source>
        <dbReference type="ARBA" id="ARBA00022839"/>
    </source>
</evidence>
<feature type="domain" description="ATP-dependent DNA ligase family profile" evidence="21">
    <location>
        <begin position="94"/>
        <end position="237"/>
    </location>
</feature>
<dbReference type="RefSeq" id="WP_098192850.1">
    <property type="nucleotide sequence ID" value="NZ_CP023777.1"/>
</dbReference>
<dbReference type="Gene3D" id="3.90.920.10">
    <property type="entry name" value="DNA primase, PRIM domain"/>
    <property type="match status" value="1"/>
</dbReference>
<evidence type="ECO:0000256" key="17">
    <source>
        <dbReference type="ARBA" id="ARBA00023211"/>
    </source>
</evidence>
<keyword evidence="9" id="KW-0227">DNA damage</keyword>
<dbReference type="InterPro" id="IPR052171">
    <property type="entry name" value="NHEJ_LigD"/>
</dbReference>
<dbReference type="InterPro" id="IPR014146">
    <property type="entry name" value="LigD_ligase_dom"/>
</dbReference>
<protein>
    <recommendedName>
        <fullName evidence="2">DNA ligase (ATP)</fullName>
        <ecNumber evidence="2">6.5.1.1</ecNumber>
    </recommendedName>
    <alternativeName>
        <fullName evidence="19">NHEJ DNA polymerase</fullName>
    </alternativeName>
</protein>
<dbReference type="InterPro" id="IPR012309">
    <property type="entry name" value="DNA_ligase_ATP-dep_C"/>
</dbReference>
<dbReference type="SUPFAM" id="SSF56091">
    <property type="entry name" value="DNA ligase/mRNA capping enzyme, catalytic domain"/>
    <property type="match status" value="1"/>
</dbReference>
<evidence type="ECO:0000256" key="1">
    <source>
        <dbReference type="ARBA" id="ARBA00001936"/>
    </source>
</evidence>
<dbReference type="Pfam" id="PF04679">
    <property type="entry name" value="DNA_ligase_A_C"/>
    <property type="match status" value="1"/>
</dbReference>
<keyword evidence="14" id="KW-0238">DNA-binding</keyword>
<dbReference type="CDD" id="cd07906">
    <property type="entry name" value="Adenylation_DNA_ligase_LigD_LigC"/>
    <property type="match status" value="1"/>
</dbReference>
<proteinExistence type="predicted"/>
<evidence type="ECO:0000256" key="4">
    <source>
        <dbReference type="ARBA" id="ARBA00022679"/>
    </source>
</evidence>